<dbReference type="InterPro" id="IPR006343">
    <property type="entry name" value="DnaB/C_C"/>
</dbReference>
<feature type="region of interest" description="Disordered" evidence="2">
    <location>
        <begin position="453"/>
        <end position="484"/>
    </location>
</feature>
<dbReference type="InterPro" id="IPR058660">
    <property type="entry name" value="WHD_DnaB"/>
</dbReference>
<organism evidence="5 6">
    <name type="scientific">Metabacillus malikii</name>
    <dbReference type="NCBI Taxonomy" id="1504265"/>
    <lineage>
        <taxon>Bacteria</taxon>
        <taxon>Bacillati</taxon>
        <taxon>Bacillota</taxon>
        <taxon>Bacilli</taxon>
        <taxon>Bacillales</taxon>
        <taxon>Bacillaceae</taxon>
        <taxon>Metabacillus</taxon>
    </lineage>
</organism>
<feature type="compositionally biased region" description="Basic and acidic residues" evidence="2">
    <location>
        <begin position="462"/>
        <end position="472"/>
    </location>
</feature>
<protein>
    <submittedName>
        <fullName evidence="5">Replication initiation and membrane attachment protein</fullName>
    </submittedName>
</protein>
<evidence type="ECO:0000259" key="3">
    <source>
        <dbReference type="Pfam" id="PF07261"/>
    </source>
</evidence>
<evidence type="ECO:0000256" key="1">
    <source>
        <dbReference type="ARBA" id="ARBA00093462"/>
    </source>
</evidence>
<keyword evidence="6" id="KW-1185">Reference proteome</keyword>
<name>A0ABT9ZFG2_9BACI</name>
<proteinExistence type="inferred from homology"/>
<dbReference type="Pfam" id="PF07261">
    <property type="entry name" value="DnaB_2"/>
    <property type="match status" value="1"/>
</dbReference>
<dbReference type="Pfam" id="PF25888">
    <property type="entry name" value="WHD_DnaB"/>
    <property type="match status" value="1"/>
</dbReference>
<feature type="domain" description="Replicative helicase loading/DNA remodeling protein DnaB N-terminal winged helix" evidence="4">
    <location>
        <begin position="36"/>
        <end position="218"/>
    </location>
</feature>
<sequence>MKKHLLALFSIENRLKERVLGMEQQHWKELLAIDRYIVKSSSILQDLDRKILTLLYQPLIGSKGFSLYMTLWGELEQNRLWGVDSTHHSLMTTMQSNLREIYQERLKLEGLGLLKSYMKETDEIKSYLYELQAPLRPDEFFQDGVLNIYLYNRVGKTKYLQLKEFFSDEKIDKDMKDITRSFNDIFDSNQSANMIAKINKETLNDLTLSTEREFMQTEKRASIEIADDVFNFDLFFSGLSESIIPTRAITASVKEVIKKLSYLYGIDAVEMKNVLMNSINQYDEIDIEQLRKSARDWYQFKYGDELPALLDKVQPLPLRTVDETKTRTQEEEMIYQLETISPRQFLTDVSGGLNPSVGDLQIIEEVMLQQKLQPGVVNVLIYYVMLKTDMKLTKAYVQKIASHWVRKQITTVRAAMELAKNEHRQYQQWAEEKTNKKQTNYKKKPIRKEMLPAWLSEDDSITEQKEPADTKEATSSQIEQEKFEAEKRKLLDRIKKYKDTNNTQN</sequence>
<evidence type="ECO:0000313" key="6">
    <source>
        <dbReference type="Proteomes" id="UP001234495"/>
    </source>
</evidence>
<feature type="domain" description="DnaB/C C-terminal" evidence="3">
    <location>
        <begin position="356"/>
        <end position="417"/>
    </location>
</feature>
<accession>A0ABT9ZFG2</accession>
<evidence type="ECO:0000259" key="4">
    <source>
        <dbReference type="Pfam" id="PF25888"/>
    </source>
</evidence>
<comment type="similarity">
    <text evidence="1">Belongs to the DnaB/DnaD family.</text>
</comment>
<evidence type="ECO:0000256" key="2">
    <source>
        <dbReference type="SAM" id="MobiDB-lite"/>
    </source>
</evidence>
<reference evidence="5 6" key="1">
    <citation type="submission" date="2023-07" db="EMBL/GenBank/DDBJ databases">
        <title>Genomic Encyclopedia of Type Strains, Phase IV (KMG-IV): sequencing the most valuable type-strain genomes for metagenomic binning, comparative biology and taxonomic classification.</title>
        <authorList>
            <person name="Goeker M."/>
        </authorList>
    </citation>
    <scope>NUCLEOTIDE SEQUENCE [LARGE SCALE GENOMIC DNA]</scope>
    <source>
        <strain evidence="5 6">DSM 29005</strain>
    </source>
</reference>
<dbReference type="EMBL" id="JAUSUD010000009">
    <property type="protein sequence ID" value="MDQ0231001.1"/>
    <property type="molecule type" value="Genomic_DNA"/>
</dbReference>
<dbReference type="Proteomes" id="UP001234495">
    <property type="component" value="Unassembled WGS sequence"/>
</dbReference>
<comment type="caution">
    <text evidence="5">The sequence shown here is derived from an EMBL/GenBank/DDBJ whole genome shotgun (WGS) entry which is preliminary data.</text>
</comment>
<gene>
    <name evidence="5" type="ORF">J2S19_002262</name>
</gene>
<evidence type="ECO:0000313" key="5">
    <source>
        <dbReference type="EMBL" id="MDQ0231001.1"/>
    </source>
</evidence>